<organism evidence="1 2">
    <name type="scientific">Geodia barretti</name>
    <name type="common">Barrett's horny sponge</name>
    <dbReference type="NCBI Taxonomy" id="519541"/>
    <lineage>
        <taxon>Eukaryota</taxon>
        <taxon>Metazoa</taxon>
        <taxon>Porifera</taxon>
        <taxon>Demospongiae</taxon>
        <taxon>Heteroscleromorpha</taxon>
        <taxon>Tetractinellida</taxon>
        <taxon>Astrophorina</taxon>
        <taxon>Geodiidae</taxon>
        <taxon>Geodia</taxon>
    </lineage>
</organism>
<dbReference type="Gene3D" id="1.10.8.550">
    <property type="entry name" value="Proto-chlorophyllide reductase 57 kD subunit B"/>
    <property type="match status" value="1"/>
</dbReference>
<evidence type="ECO:0000313" key="1">
    <source>
        <dbReference type="EMBL" id="CAI8045969.1"/>
    </source>
</evidence>
<sequence>MSEQINSHERLTNVEERLTRLESLLVSINEKLEQRSNVGEVDTEKAEEFRQWVTNYVSMRLQQLVPETCDHPNEAALQDGPFLDNTTVPCTEEVEHRVKRIPIPFVREMVVQRVAENARQAGVERVDIDFFEEAATF</sequence>
<protein>
    <submittedName>
        <fullName evidence="1">Uncharacterized protein</fullName>
    </submittedName>
</protein>
<dbReference type="Proteomes" id="UP001174909">
    <property type="component" value="Unassembled WGS sequence"/>
</dbReference>
<dbReference type="EMBL" id="CASHTH010003516">
    <property type="protein sequence ID" value="CAI8045969.1"/>
    <property type="molecule type" value="Genomic_DNA"/>
</dbReference>
<reference evidence="1" key="1">
    <citation type="submission" date="2023-03" db="EMBL/GenBank/DDBJ databases">
        <authorList>
            <person name="Steffen K."/>
            <person name="Cardenas P."/>
        </authorList>
    </citation>
    <scope>NUCLEOTIDE SEQUENCE</scope>
</reference>
<gene>
    <name evidence="1" type="ORF">GBAR_LOCUS25413</name>
</gene>
<accession>A0AA35X6F5</accession>
<keyword evidence="2" id="KW-1185">Reference proteome</keyword>
<dbReference type="AlphaFoldDB" id="A0AA35X6F5"/>
<evidence type="ECO:0000313" key="2">
    <source>
        <dbReference type="Proteomes" id="UP001174909"/>
    </source>
</evidence>
<dbReference type="InterPro" id="IPR042298">
    <property type="entry name" value="P-CP_red_C"/>
</dbReference>
<proteinExistence type="predicted"/>
<name>A0AA35X6F5_GEOBA</name>
<comment type="caution">
    <text evidence="1">The sequence shown here is derived from an EMBL/GenBank/DDBJ whole genome shotgun (WGS) entry which is preliminary data.</text>
</comment>